<accession>A0A7J5GPG0</accession>
<dbReference type="AlphaFoldDB" id="A0A7J5GPG0"/>
<dbReference type="EMBL" id="WCUA01000258">
    <property type="protein sequence ID" value="KAB4176978.1"/>
    <property type="molecule type" value="Genomic_DNA"/>
</dbReference>
<dbReference type="PROSITE" id="PS51900">
    <property type="entry name" value="CB"/>
    <property type="match status" value="1"/>
</dbReference>
<proteinExistence type="predicted"/>
<feature type="domain" description="Core-binding (CB)" evidence="3">
    <location>
        <begin position="11"/>
        <end position="40"/>
    </location>
</feature>
<evidence type="ECO:0000313" key="5">
    <source>
        <dbReference type="Proteomes" id="UP000442334"/>
    </source>
</evidence>
<feature type="non-terminal residue" evidence="4">
    <location>
        <position position="40"/>
    </location>
</feature>
<dbReference type="GO" id="GO:0003677">
    <property type="term" value="F:DNA binding"/>
    <property type="evidence" value="ECO:0007669"/>
    <property type="project" value="UniProtKB-UniRule"/>
</dbReference>
<evidence type="ECO:0000259" key="3">
    <source>
        <dbReference type="PROSITE" id="PS51900"/>
    </source>
</evidence>
<comment type="caution">
    <text evidence="4">The sequence shown here is derived from an EMBL/GenBank/DDBJ whole genome shotgun (WGS) entry which is preliminary data.</text>
</comment>
<evidence type="ECO:0000313" key="4">
    <source>
        <dbReference type="EMBL" id="KAB4176978.1"/>
    </source>
</evidence>
<dbReference type="InterPro" id="IPR044068">
    <property type="entry name" value="CB"/>
</dbReference>
<sequence length="40" mass="4737">MKVNEKTEKKDTAALIIRKYQQYLKLEKSLSKNTLDAYMT</sequence>
<keyword evidence="1" id="KW-0229">DNA integration</keyword>
<name>A0A7J5GPG0_BACUN</name>
<evidence type="ECO:0000256" key="2">
    <source>
        <dbReference type="PROSITE-ProRule" id="PRU01248"/>
    </source>
</evidence>
<dbReference type="Proteomes" id="UP000442334">
    <property type="component" value="Unassembled WGS sequence"/>
</dbReference>
<gene>
    <name evidence="4" type="ORF">GAQ34_23790</name>
</gene>
<keyword evidence="2" id="KW-0238">DNA-binding</keyword>
<protein>
    <submittedName>
        <fullName evidence="4">Tyrosine recombinase XerD</fullName>
    </submittedName>
</protein>
<reference evidence="4 5" key="1">
    <citation type="journal article" date="2019" name="Nat. Med.">
        <title>A library of human gut bacterial isolates paired with longitudinal multiomics data enables mechanistic microbiome research.</title>
        <authorList>
            <person name="Poyet M."/>
            <person name="Groussin M."/>
            <person name="Gibbons S.M."/>
            <person name="Avila-Pacheco J."/>
            <person name="Jiang X."/>
            <person name="Kearney S.M."/>
            <person name="Perrotta A.R."/>
            <person name="Berdy B."/>
            <person name="Zhao S."/>
            <person name="Lieberman T.D."/>
            <person name="Swanson P.K."/>
            <person name="Smith M."/>
            <person name="Roesemann S."/>
            <person name="Alexander J.E."/>
            <person name="Rich S.A."/>
            <person name="Livny J."/>
            <person name="Vlamakis H."/>
            <person name="Clish C."/>
            <person name="Bullock K."/>
            <person name="Deik A."/>
            <person name="Scott J."/>
            <person name="Pierce K.A."/>
            <person name="Xavier R.J."/>
            <person name="Alm E.J."/>
        </authorList>
    </citation>
    <scope>NUCLEOTIDE SEQUENCE [LARGE SCALE GENOMIC DNA]</scope>
    <source>
        <strain evidence="4 5">BIOML-A21</strain>
    </source>
</reference>
<organism evidence="4 5">
    <name type="scientific">Bacteroides uniformis</name>
    <dbReference type="NCBI Taxonomy" id="820"/>
    <lineage>
        <taxon>Bacteria</taxon>
        <taxon>Pseudomonadati</taxon>
        <taxon>Bacteroidota</taxon>
        <taxon>Bacteroidia</taxon>
        <taxon>Bacteroidales</taxon>
        <taxon>Bacteroidaceae</taxon>
        <taxon>Bacteroides</taxon>
    </lineage>
</organism>
<dbReference type="GO" id="GO:0015074">
    <property type="term" value="P:DNA integration"/>
    <property type="evidence" value="ECO:0007669"/>
    <property type="project" value="UniProtKB-KW"/>
</dbReference>
<evidence type="ECO:0000256" key="1">
    <source>
        <dbReference type="ARBA" id="ARBA00022908"/>
    </source>
</evidence>